<evidence type="ECO:0000313" key="3">
    <source>
        <dbReference type="Proteomes" id="UP000295793"/>
    </source>
</evidence>
<keyword evidence="3" id="KW-1185">Reference proteome</keyword>
<keyword evidence="1" id="KW-0472">Membrane</keyword>
<keyword evidence="1" id="KW-0812">Transmembrane</keyword>
<dbReference type="Proteomes" id="UP000295793">
    <property type="component" value="Unassembled WGS sequence"/>
</dbReference>
<organism evidence="2 3">
    <name type="scientific">Reinekea marinisedimentorum</name>
    <dbReference type="NCBI Taxonomy" id="230495"/>
    <lineage>
        <taxon>Bacteria</taxon>
        <taxon>Pseudomonadati</taxon>
        <taxon>Pseudomonadota</taxon>
        <taxon>Gammaproteobacteria</taxon>
        <taxon>Oceanospirillales</taxon>
        <taxon>Saccharospirillaceae</taxon>
        <taxon>Reinekea</taxon>
    </lineage>
</organism>
<dbReference type="SUPFAM" id="SSF54523">
    <property type="entry name" value="Pili subunits"/>
    <property type="match status" value="1"/>
</dbReference>
<dbReference type="AlphaFoldDB" id="A0A4R3I9A9"/>
<comment type="caution">
    <text evidence="2">The sequence shown here is derived from an EMBL/GenBank/DDBJ whole genome shotgun (WGS) entry which is preliminary data.</text>
</comment>
<dbReference type="Gene3D" id="3.30.700.10">
    <property type="entry name" value="Glycoprotein, Type 4 Pilin"/>
    <property type="match status" value="1"/>
</dbReference>
<feature type="transmembrane region" description="Helical" evidence="1">
    <location>
        <begin position="7"/>
        <end position="27"/>
    </location>
</feature>
<dbReference type="RefSeq" id="WP_132701047.1">
    <property type="nucleotide sequence ID" value="NZ_SLZR01000005.1"/>
</dbReference>
<accession>A0A4R3I9A9</accession>
<dbReference type="Pfam" id="PF07963">
    <property type="entry name" value="N_methyl"/>
    <property type="match status" value="1"/>
</dbReference>
<name>A0A4R3I9A9_9GAMM</name>
<sequence length="147" mass="14780">MKKQAGFTLIELIMVIVILGILSAFALPRFADLGSEAREATLEGGIAAVRSSAAIAHATALAQDIDYSTGTATVDLDGATGLGLSTGGYPDADSSLTSGIGLAAQLSDDFTIGTPASGVVVIQLQTNCSFEYDESDGSASSEVVSGC</sequence>
<dbReference type="InterPro" id="IPR012902">
    <property type="entry name" value="N_methyl_site"/>
</dbReference>
<evidence type="ECO:0000256" key="1">
    <source>
        <dbReference type="SAM" id="Phobius"/>
    </source>
</evidence>
<dbReference type="EMBL" id="SLZR01000005">
    <property type="protein sequence ID" value="TCS41643.1"/>
    <property type="molecule type" value="Genomic_DNA"/>
</dbReference>
<proteinExistence type="predicted"/>
<dbReference type="PROSITE" id="PS00409">
    <property type="entry name" value="PROKAR_NTER_METHYL"/>
    <property type="match status" value="1"/>
</dbReference>
<gene>
    <name evidence="2" type="ORF">BCF53_10570</name>
</gene>
<dbReference type="NCBIfam" id="TIGR02532">
    <property type="entry name" value="IV_pilin_GFxxxE"/>
    <property type="match status" value="1"/>
</dbReference>
<protein>
    <submittedName>
        <fullName evidence="2">MSHA pilin protein MshA</fullName>
    </submittedName>
</protein>
<evidence type="ECO:0000313" key="2">
    <source>
        <dbReference type="EMBL" id="TCS41643.1"/>
    </source>
</evidence>
<dbReference type="InterPro" id="IPR045584">
    <property type="entry name" value="Pilin-like"/>
</dbReference>
<dbReference type="OrthoDB" id="5654254at2"/>
<keyword evidence="1" id="KW-1133">Transmembrane helix</keyword>
<reference evidence="2 3" key="1">
    <citation type="submission" date="2019-03" db="EMBL/GenBank/DDBJ databases">
        <title>Genomic Encyclopedia of Archaeal and Bacterial Type Strains, Phase II (KMG-II): from individual species to whole genera.</title>
        <authorList>
            <person name="Goeker M."/>
        </authorList>
    </citation>
    <scope>NUCLEOTIDE SEQUENCE [LARGE SCALE GENOMIC DNA]</scope>
    <source>
        <strain evidence="2 3">DSM 15388</strain>
    </source>
</reference>